<sequence length="77" mass="8609">MQVDKNVNLMVTNAFGCLLVIHGADADMVIHGGNHARPQRCAVFFGPAKTIDFNFFSIVQFKQLGNQYRDGVRAKIR</sequence>
<accession>A0A1J5Q3K5</accession>
<name>A0A1J5Q3K5_9ZZZZ</name>
<gene>
    <name evidence="1" type="ORF">GALL_463360</name>
</gene>
<protein>
    <submittedName>
        <fullName evidence="1">Uncharacterized protein</fullName>
    </submittedName>
</protein>
<dbReference type="AlphaFoldDB" id="A0A1J5Q3K5"/>
<dbReference type="EMBL" id="MLJW01003446">
    <property type="protein sequence ID" value="OIQ72043.1"/>
    <property type="molecule type" value="Genomic_DNA"/>
</dbReference>
<comment type="caution">
    <text evidence="1">The sequence shown here is derived from an EMBL/GenBank/DDBJ whole genome shotgun (WGS) entry which is preliminary data.</text>
</comment>
<organism evidence="1">
    <name type="scientific">mine drainage metagenome</name>
    <dbReference type="NCBI Taxonomy" id="410659"/>
    <lineage>
        <taxon>unclassified sequences</taxon>
        <taxon>metagenomes</taxon>
        <taxon>ecological metagenomes</taxon>
    </lineage>
</organism>
<proteinExistence type="predicted"/>
<reference evidence="1" key="1">
    <citation type="submission" date="2016-10" db="EMBL/GenBank/DDBJ databases">
        <title>Sequence of Gallionella enrichment culture.</title>
        <authorList>
            <person name="Poehlein A."/>
            <person name="Muehling M."/>
            <person name="Daniel R."/>
        </authorList>
    </citation>
    <scope>NUCLEOTIDE SEQUENCE</scope>
</reference>
<evidence type="ECO:0000313" key="1">
    <source>
        <dbReference type="EMBL" id="OIQ72043.1"/>
    </source>
</evidence>